<comment type="caution">
    <text evidence="1">The sequence shown here is derived from an EMBL/GenBank/DDBJ whole genome shotgun (WGS) entry which is preliminary data.</text>
</comment>
<keyword evidence="2" id="KW-1185">Reference proteome</keyword>
<gene>
    <name evidence="1" type="ORF">AVEN_261784_1</name>
</gene>
<evidence type="ECO:0000313" key="2">
    <source>
        <dbReference type="Proteomes" id="UP000499080"/>
    </source>
</evidence>
<dbReference type="EMBL" id="BGPR01006520">
    <property type="protein sequence ID" value="GBN19701.1"/>
    <property type="molecule type" value="Genomic_DNA"/>
</dbReference>
<dbReference type="AlphaFoldDB" id="A0A4Y2LY29"/>
<dbReference type="Proteomes" id="UP000499080">
    <property type="component" value="Unassembled WGS sequence"/>
</dbReference>
<reference evidence="1 2" key="1">
    <citation type="journal article" date="2019" name="Sci. Rep.">
        <title>Orb-weaving spider Araneus ventricosus genome elucidates the spidroin gene catalogue.</title>
        <authorList>
            <person name="Kono N."/>
            <person name="Nakamura H."/>
            <person name="Ohtoshi R."/>
            <person name="Moran D.A.P."/>
            <person name="Shinohara A."/>
            <person name="Yoshida Y."/>
            <person name="Fujiwara M."/>
            <person name="Mori M."/>
            <person name="Tomita M."/>
            <person name="Arakawa K."/>
        </authorList>
    </citation>
    <scope>NUCLEOTIDE SEQUENCE [LARGE SCALE GENOMIC DNA]</scope>
</reference>
<organism evidence="1 2">
    <name type="scientific">Araneus ventricosus</name>
    <name type="common">Orbweaver spider</name>
    <name type="synonym">Epeira ventricosa</name>
    <dbReference type="NCBI Taxonomy" id="182803"/>
    <lineage>
        <taxon>Eukaryota</taxon>
        <taxon>Metazoa</taxon>
        <taxon>Ecdysozoa</taxon>
        <taxon>Arthropoda</taxon>
        <taxon>Chelicerata</taxon>
        <taxon>Arachnida</taxon>
        <taxon>Araneae</taxon>
        <taxon>Araneomorphae</taxon>
        <taxon>Entelegynae</taxon>
        <taxon>Araneoidea</taxon>
        <taxon>Araneidae</taxon>
        <taxon>Araneus</taxon>
    </lineage>
</organism>
<dbReference type="OrthoDB" id="6429822at2759"/>
<protein>
    <submittedName>
        <fullName evidence="1">Uncharacterized protein</fullName>
    </submittedName>
</protein>
<evidence type="ECO:0000313" key="1">
    <source>
        <dbReference type="EMBL" id="GBN19701.1"/>
    </source>
</evidence>
<accession>A0A4Y2LY29</accession>
<sequence length="354" mass="40963">MKSLKKFIPRPPRVSRKFKVFKDTAKSANHLHTMVKKNKKLHNVMKGIFNRKTFKYAAVTTAVGFGISYVDNYIQSNSGCFVKSGTSVCKVKELSCCQPKAVYNVPFCSKSQPDNVCGGFNEDQEKTCCRLCDCKYYGCLPHQTMECRRPSVGEALANAVKSVTSTFWDVLKNKINMVNVLHQLTLPNDELIQSIRKKYSLNISLVPCSVASQPFGRRITLELVQNPEIVRAAREYIDYLLKNKLEYGYLYYLMNQRLYIKFDVRFNAELAVECRRYEQVVDIFDQLAREWACKDTLLYEITRLELLYFFVMLLNEDMNWITVDYILQGTNSKSHAHLIAAPNRLLRNRKKVSK</sequence>
<name>A0A4Y2LY29_ARAVE</name>
<proteinExistence type="predicted"/>